<feature type="transmembrane region" description="Helical" evidence="2">
    <location>
        <begin position="51"/>
        <end position="75"/>
    </location>
</feature>
<dbReference type="InterPro" id="IPR019198">
    <property type="entry name" value="Beta_propeller_containing"/>
</dbReference>
<dbReference type="EMBL" id="BAABAH010000004">
    <property type="protein sequence ID" value="GAA3813748.1"/>
    <property type="molecule type" value="Genomic_DNA"/>
</dbReference>
<dbReference type="Pfam" id="PF09826">
    <property type="entry name" value="Beta_propel"/>
    <property type="match status" value="1"/>
</dbReference>
<feature type="region of interest" description="Disordered" evidence="1">
    <location>
        <begin position="175"/>
        <end position="214"/>
    </location>
</feature>
<evidence type="ECO:0000313" key="3">
    <source>
        <dbReference type="EMBL" id="GAA3813748.1"/>
    </source>
</evidence>
<dbReference type="RefSeq" id="WP_344773919.1">
    <property type="nucleotide sequence ID" value="NZ_BAABAH010000004.1"/>
</dbReference>
<feature type="compositionally biased region" description="Polar residues" evidence="1">
    <location>
        <begin position="189"/>
        <end position="202"/>
    </location>
</feature>
<sequence>MTDLEDLWNDLPVGKVPTDKILRDAHRAAMAAEAVASEAERKERSEQRRRLLFKPLLTAGVATAVVGAFVAGALVRGGDDGTGGGGTGGSDLPSPAAFQADLKPAKSCDDLLQQYVDRALTRVGAHGWKHRRHYPIPYPAAPYVDRRDLAVPENLRGPQELTKGLSGTYNARLGGLDDAPQDTGALPRTTRSTDSATGTNVQEEGVDEPDNVKTDGTTLVRIRDDELVVYDVSGKQTERLGSLTLDGIDDAELLLSGDTVVAIGTDAGAARRDPSPDSRLMTVSIADPQRPKVTHDVVYHGDVESARQHGDAIRLVISSGLPELDFVEPGTDYSTAEAREKNRQVVEDSTIDDWIPTMKPADGDTEQLVDCTDVAMPSDDLALDRVSIVGFDAADPTTIDGIGLGGATNLAYESADHLYLAASPSLYTPCYYCYRDCLGCLSAVPYPPTPDADGTTYLFQFDLDGTSATHVASGEVDGRIPDRWAMDESGGVLRVAVAPTSETGDFTSIVTMRADGQDLVEIGRVDGLGQGDEMKSVRWFDGLAIMSTYRQVDPLYAVDLTNVRHPKVLGRLRVAGFSDYLHPLGADRLVGIGQGRGPEGNWGAQAGLFDVSDLAHVRRLDVQVFGAGSTALAGTDPRSFTWLPSDRTVLTVVSKWHGAREGWLSIMRLHGGTFHNSWMRVEYGDDVDQVRTVPLPDGRVLLVTGDDVRFLHLPEA</sequence>
<keyword evidence="4" id="KW-1185">Reference proteome</keyword>
<evidence type="ECO:0008006" key="5">
    <source>
        <dbReference type="Google" id="ProtNLM"/>
    </source>
</evidence>
<comment type="caution">
    <text evidence="3">The sequence shown here is derived from an EMBL/GenBank/DDBJ whole genome shotgun (WGS) entry which is preliminary data.</text>
</comment>
<keyword evidence="2" id="KW-0472">Membrane</keyword>
<reference evidence="4" key="1">
    <citation type="journal article" date="2019" name="Int. J. Syst. Evol. Microbiol.">
        <title>The Global Catalogue of Microorganisms (GCM) 10K type strain sequencing project: providing services to taxonomists for standard genome sequencing and annotation.</title>
        <authorList>
            <consortium name="The Broad Institute Genomics Platform"/>
            <consortium name="The Broad Institute Genome Sequencing Center for Infectious Disease"/>
            <person name="Wu L."/>
            <person name="Ma J."/>
        </authorList>
    </citation>
    <scope>NUCLEOTIDE SEQUENCE [LARGE SCALE GENOMIC DNA]</scope>
    <source>
        <strain evidence="4">JCM 16953</strain>
    </source>
</reference>
<keyword evidence="2" id="KW-1133">Transmembrane helix</keyword>
<evidence type="ECO:0000256" key="1">
    <source>
        <dbReference type="SAM" id="MobiDB-lite"/>
    </source>
</evidence>
<accession>A0ABP7IAN8</accession>
<name>A0ABP7IAN8_9ACTN</name>
<evidence type="ECO:0000256" key="2">
    <source>
        <dbReference type="SAM" id="Phobius"/>
    </source>
</evidence>
<evidence type="ECO:0000313" key="4">
    <source>
        <dbReference type="Proteomes" id="UP001501821"/>
    </source>
</evidence>
<dbReference type="Proteomes" id="UP001501821">
    <property type="component" value="Unassembled WGS sequence"/>
</dbReference>
<organism evidence="3 4">
    <name type="scientific">Nocardioides panacisoli</name>
    <dbReference type="NCBI Taxonomy" id="627624"/>
    <lineage>
        <taxon>Bacteria</taxon>
        <taxon>Bacillati</taxon>
        <taxon>Actinomycetota</taxon>
        <taxon>Actinomycetes</taxon>
        <taxon>Propionibacteriales</taxon>
        <taxon>Nocardioidaceae</taxon>
        <taxon>Nocardioides</taxon>
    </lineage>
</organism>
<keyword evidence="2" id="KW-0812">Transmembrane</keyword>
<protein>
    <recommendedName>
        <fullName evidence="5">Beta propeller domain-containing protein</fullName>
    </recommendedName>
</protein>
<gene>
    <name evidence="3" type="ORF">GCM10022242_15000</name>
</gene>
<proteinExistence type="predicted"/>